<dbReference type="GeneID" id="93097680"/>
<gene>
    <name evidence="8" type="ORF">DWW18_13980</name>
    <name evidence="7" type="ORF">I6J59_17205</name>
</gene>
<evidence type="ECO:0000313" key="9">
    <source>
        <dbReference type="Proteomes" id="UP000283589"/>
    </source>
</evidence>
<dbReference type="PANTHER" id="PTHR45663:SF11">
    <property type="entry name" value="GEO12009P1"/>
    <property type="match status" value="1"/>
</dbReference>
<keyword evidence="2" id="KW-0249">Electron transport</keyword>
<dbReference type="STRING" id="1121130.GCA_000519105_02563"/>
<keyword evidence="10" id="KW-1185">Reference proteome</keyword>
<dbReference type="InterPro" id="IPR017937">
    <property type="entry name" value="Thioredoxin_CS"/>
</dbReference>
<dbReference type="InterPro" id="IPR013766">
    <property type="entry name" value="Thioredoxin_domain"/>
</dbReference>
<evidence type="ECO:0000256" key="4">
    <source>
        <dbReference type="ARBA" id="ARBA00023284"/>
    </source>
</evidence>
<dbReference type="SUPFAM" id="SSF52833">
    <property type="entry name" value="Thioredoxin-like"/>
    <property type="match status" value="1"/>
</dbReference>
<protein>
    <submittedName>
        <fullName evidence="8">DUF255 domain-containing protein</fullName>
    </submittedName>
    <submittedName>
        <fullName evidence="7">Thioredoxin family protein</fullName>
    </submittedName>
</protein>
<dbReference type="EMBL" id="QRZA01000020">
    <property type="protein sequence ID" value="RGV32520.1"/>
    <property type="molecule type" value="Genomic_DNA"/>
</dbReference>
<organism evidence="8 9">
    <name type="scientific">Butyricimonas virosa</name>
    <dbReference type="NCBI Taxonomy" id="544645"/>
    <lineage>
        <taxon>Bacteria</taxon>
        <taxon>Pseudomonadati</taxon>
        <taxon>Bacteroidota</taxon>
        <taxon>Bacteroidia</taxon>
        <taxon>Bacteroidales</taxon>
        <taxon>Odoribacteraceae</taxon>
        <taxon>Butyricimonas</taxon>
    </lineage>
</organism>
<dbReference type="Proteomes" id="UP000283589">
    <property type="component" value="Unassembled WGS sequence"/>
</dbReference>
<dbReference type="GO" id="GO:0015035">
    <property type="term" value="F:protein-disulfide reductase activity"/>
    <property type="evidence" value="ECO:0007669"/>
    <property type="project" value="TreeGrafter"/>
</dbReference>
<feature type="chain" id="PRO_5044602238" evidence="5">
    <location>
        <begin position="18"/>
        <end position="369"/>
    </location>
</feature>
<evidence type="ECO:0000256" key="5">
    <source>
        <dbReference type="SAM" id="SignalP"/>
    </source>
</evidence>
<dbReference type="InterPro" id="IPR036249">
    <property type="entry name" value="Thioredoxin-like_sf"/>
</dbReference>
<evidence type="ECO:0000256" key="2">
    <source>
        <dbReference type="ARBA" id="ARBA00022982"/>
    </source>
</evidence>
<dbReference type="EMBL" id="CP069450">
    <property type="protein sequence ID" value="QRO49610.1"/>
    <property type="molecule type" value="Genomic_DNA"/>
</dbReference>
<reference evidence="7 10" key="2">
    <citation type="submission" date="2021-02" db="EMBL/GenBank/DDBJ databases">
        <title>FDA dAtabase for Regulatory Grade micrObial Sequences (FDA-ARGOS): Supporting development and validation of Infectious Disease Dx tests.</title>
        <authorList>
            <person name="Carlson P."/>
            <person name="Fischbach M."/>
            <person name="Hastie J."/>
            <person name="Bilen M."/>
            <person name="Cheng A."/>
            <person name="Tallon L."/>
            <person name="Sadzewicz L."/>
            <person name="Zhao X."/>
            <person name="Boylan J."/>
            <person name="Ott S."/>
            <person name="Bowen H."/>
            <person name="Vavikolanu K."/>
            <person name="Mehta A."/>
            <person name="Aluvathingal J."/>
            <person name="Nadendla S."/>
            <person name="Yan Y."/>
            <person name="Sichtig H."/>
        </authorList>
    </citation>
    <scope>NUCLEOTIDE SEQUENCE [LARGE SCALE GENOMIC DNA]</scope>
    <source>
        <strain evidence="7 10">FDAARGOS_1229</strain>
    </source>
</reference>
<sequence length="369" mass="42812">MYKILIGLFLSVLCLQAKCQMQFDEGSFSEVLAKAKQEKRMVFMDCYTSWCGPCKMMVQDVFSQEDVGQFMNTRFVNVKLDMEKGEGRELAKKYQVKVYPTFLILNEDGEVIHKMVGGMKAEEFLQNVQNGIGEHSLYSYEKRYADGERDPQFVYSYIETLARAFMKERMEEVLHEYWGTLTDQEKSCKENWMLVKRFVKNPALPEYKYLLEHKKDFDAAVSKDSVDRKIYDDLFPLIVNDCNEIIFHDKVNAAQLLETYEVCVTRSGIAGQDYLLDIVEFTKVFLSGDLKKALKMYDKKFSRLDSDARFDVTLQLNGMLIRKGDAKMCKRGLELIEKTMKDCGWSVDDPLFAAVVSGLKDKFKDDKDE</sequence>
<feature type="signal peptide" evidence="5">
    <location>
        <begin position="1"/>
        <end position="17"/>
    </location>
</feature>
<dbReference type="PROSITE" id="PS00194">
    <property type="entry name" value="THIOREDOXIN_1"/>
    <property type="match status" value="1"/>
</dbReference>
<keyword evidence="3" id="KW-1015">Disulfide bond</keyword>
<name>A0A412WXV0_9BACT</name>
<accession>A0A412WXV0</accession>
<evidence type="ECO:0000313" key="10">
    <source>
        <dbReference type="Proteomes" id="UP000654720"/>
    </source>
</evidence>
<keyword evidence="5" id="KW-0732">Signal</keyword>
<dbReference type="PROSITE" id="PS51352">
    <property type="entry name" value="THIOREDOXIN_2"/>
    <property type="match status" value="1"/>
</dbReference>
<dbReference type="Gene3D" id="3.40.30.10">
    <property type="entry name" value="Glutaredoxin"/>
    <property type="match status" value="1"/>
</dbReference>
<proteinExistence type="predicted"/>
<reference evidence="8 9" key="1">
    <citation type="submission" date="2018-08" db="EMBL/GenBank/DDBJ databases">
        <title>A genome reference for cultivated species of the human gut microbiota.</title>
        <authorList>
            <person name="Zou Y."/>
            <person name="Xue W."/>
            <person name="Luo G."/>
        </authorList>
    </citation>
    <scope>NUCLEOTIDE SEQUENCE [LARGE SCALE GENOMIC DNA]</scope>
    <source>
        <strain evidence="8 9">AF14-49</strain>
    </source>
</reference>
<evidence type="ECO:0000256" key="3">
    <source>
        <dbReference type="ARBA" id="ARBA00023157"/>
    </source>
</evidence>
<dbReference type="AlphaFoldDB" id="A0A412WXV0"/>
<feature type="domain" description="Thioredoxin" evidence="6">
    <location>
        <begin position="4"/>
        <end position="133"/>
    </location>
</feature>
<evidence type="ECO:0000313" key="7">
    <source>
        <dbReference type="EMBL" id="QRO49610.1"/>
    </source>
</evidence>
<evidence type="ECO:0000256" key="1">
    <source>
        <dbReference type="ARBA" id="ARBA00022448"/>
    </source>
</evidence>
<evidence type="ECO:0000259" key="6">
    <source>
        <dbReference type="PROSITE" id="PS51352"/>
    </source>
</evidence>
<dbReference type="RefSeq" id="WP_051466083.1">
    <property type="nucleotide sequence ID" value="NZ_CAJKXH010000023.1"/>
</dbReference>
<keyword evidence="4" id="KW-0676">Redox-active center</keyword>
<dbReference type="PANTHER" id="PTHR45663">
    <property type="entry name" value="GEO12009P1"/>
    <property type="match status" value="1"/>
</dbReference>
<keyword evidence="1" id="KW-0813">Transport</keyword>
<dbReference type="GO" id="GO:0005737">
    <property type="term" value="C:cytoplasm"/>
    <property type="evidence" value="ECO:0007669"/>
    <property type="project" value="TreeGrafter"/>
</dbReference>
<dbReference type="Pfam" id="PF00085">
    <property type="entry name" value="Thioredoxin"/>
    <property type="match status" value="1"/>
</dbReference>
<dbReference type="Proteomes" id="UP000654720">
    <property type="component" value="Chromosome"/>
</dbReference>
<dbReference type="CDD" id="cd02947">
    <property type="entry name" value="TRX_family"/>
    <property type="match status" value="1"/>
</dbReference>
<evidence type="ECO:0000313" key="8">
    <source>
        <dbReference type="EMBL" id="RGV32520.1"/>
    </source>
</evidence>